<dbReference type="Proteomes" id="UP000824220">
    <property type="component" value="Unassembled WGS sequence"/>
</dbReference>
<evidence type="ECO:0000313" key="2">
    <source>
        <dbReference type="EMBL" id="HJA03777.1"/>
    </source>
</evidence>
<sequence length="153" mass="15394">MASQAQVPAPALVAFASVGYLALLVAGLGFGSLIIDDDVITTSGVGLISAYVAAGISILAFAGFLIGPARHARPSFWLAGSTALGTAATHALALGVAALVSTGDLGVVGGVLSEILVGWVSPLIFGAALIASWAAIALRRTVASRPRWPWEDE</sequence>
<dbReference type="EMBL" id="DXAM01000042">
    <property type="protein sequence ID" value="HJA03777.1"/>
    <property type="molecule type" value="Genomic_DNA"/>
</dbReference>
<proteinExistence type="predicted"/>
<keyword evidence="1" id="KW-0472">Membrane</keyword>
<comment type="caution">
    <text evidence="2">The sequence shown here is derived from an EMBL/GenBank/DDBJ whole genome shotgun (WGS) entry which is preliminary data.</text>
</comment>
<evidence type="ECO:0000256" key="1">
    <source>
        <dbReference type="SAM" id="Phobius"/>
    </source>
</evidence>
<keyword evidence="1" id="KW-0812">Transmembrane</keyword>
<reference evidence="2" key="1">
    <citation type="journal article" date="2021" name="PeerJ">
        <title>Extensive microbial diversity within the chicken gut microbiome revealed by metagenomics and culture.</title>
        <authorList>
            <person name="Gilroy R."/>
            <person name="Ravi A."/>
            <person name="Getino M."/>
            <person name="Pursley I."/>
            <person name="Horton D.L."/>
            <person name="Alikhan N.F."/>
            <person name="Baker D."/>
            <person name="Gharbi K."/>
            <person name="Hall N."/>
            <person name="Watson M."/>
            <person name="Adriaenssens E.M."/>
            <person name="Foster-Nyarko E."/>
            <person name="Jarju S."/>
            <person name="Secka A."/>
            <person name="Antonio M."/>
            <person name="Oren A."/>
            <person name="Chaudhuri R.R."/>
            <person name="La Ragione R."/>
            <person name="Hildebrand F."/>
            <person name="Pallen M.J."/>
        </authorList>
    </citation>
    <scope>NUCLEOTIDE SEQUENCE</scope>
    <source>
        <strain evidence="2">ChiHjej8B7-3636</strain>
    </source>
</reference>
<keyword evidence="1" id="KW-1133">Transmembrane helix</keyword>
<gene>
    <name evidence="2" type="ORF">H9800_02820</name>
</gene>
<feature type="transmembrane region" description="Helical" evidence="1">
    <location>
        <begin position="47"/>
        <end position="69"/>
    </location>
</feature>
<name>A0A9D2H4H8_9MICO</name>
<feature type="transmembrane region" description="Helical" evidence="1">
    <location>
        <begin position="76"/>
        <end position="99"/>
    </location>
</feature>
<reference evidence="2" key="2">
    <citation type="submission" date="2021-04" db="EMBL/GenBank/DDBJ databases">
        <authorList>
            <person name="Gilroy R."/>
        </authorList>
    </citation>
    <scope>NUCLEOTIDE SEQUENCE</scope>
    <source>
        <strain evidence="2">ChiHjej8B7-3636</strain>
    </source>
</reference>
<dbReference type="AlphaFoldDB" id="A0A9D2H4H8"/>
<organism evidence="2 3">
    <name type="scientific">Candidatus Microbacterium stercoravium</name>
    <dbReference type="NCBI Taxonomy" id="2838697"/>
    <lineage>
        <taxon>Bacteria</taxon>
        <taxon>Bacillati</taxon>
        <taxon>Actinomycetota</taxon>
        <taxon>Actinomycetes</taxon>
        <taxon>Micrococcales</taxon>
        <taxon>Microbacteriaceae</taxon>
        <taxon>Microbacterium</taxon>
    </lineage>
</organism>
<feature type="transmembrane region" description="Helical" evidence="1">
    <location>
        <begin position="119"/>
        <end position="138"/>
    </location>
</feature>
<accession>A0A9D2H4H8</accession>
<protein>
    <submittedName>
        <fullName evidence="2">Uncharacterized protein</fullName>
    </submittedName>
</protein>
<feature type="transmembrane region" description="Helical" evidence="1">
    <location>
        <begin position="12"/>
        <end position="35"/>
    </location>
</feature>
<evidence type="ECO:0000313" key="3">
    <source>
        <dbReference type="Proteomes" id="UP000824220"/>
    </source>
</evidence>